<keyword evidence="1" id="KW-1133">Transmembrane helix</keyword>
<dbReference type="AlphaFoldDB" id="A0A7R9IUY3"/>
<name>A0A7R9IUY3_TIMCA</name>
<accession>A0A7R9IUY3</accession>
<organism evidence="2">
    <name type="scientific">Timema californicum</name>
    <name type="common">California timema</name>
    <name type="synonym">Walking stick</name>
    <dbReference type="NCBI Taxonomy" id="61474"/>
    <lineage>
        <taxon>Eukaryota</taxon>
        <taxon>Metazoa</taxon>
        <taxon>Ecdysozoa</taxon>
        <taxon>Arthropoda</taxon>
        <taxon>Hexapoda</taxon>
        <taxon>Insecta</taxon>
        <taxon>Pterygota</taxon>
        <taxon>Neoptera</taxon>
        <taxon>Polyneoptera</taxon>
        <taxon>Phasmatodea</taxon>
        <taxon>Timematodea</taxon>
        <taxon>Timematoidea</taxon>
        <taxon>Timematidae</taxon>
        <taxon>Timema</taxon>
    </lineage>
</organism>
<dbReference type="EMBL" id="OE179082">
    <property type="protein sequence ID" value="CAD7567384.1"/>
    <property type="molecule type" value="Genomic_DNA"/>
</dbReference>
<evidence type="ECO:0000256" key="1">
    <source>
        <dbReference type="SAM" id="Phobius"/>
    </source>
</evidence>
<sequence>MNKRNYIIQGMVIIYLIGCVMCANNADKDDRPWLKPECLPRLAYLSSFISNNLPVPHVQRYLHIVAIASAITIPQQQSRASIDPLTHCTKYLHFLGVERVSAQQLLHCILQHNNIYSNTTTDTARTAHGWLVAFIYTVTKTSRAGLKKAAKVSFRTIQTDLHLVIGAPKRKKAGHPSPRLEVEYCNEYYCQMISAAASSVLRFSTNVQFRSRCFNLMGVILPNNFSLVEKRGQPYIHSHLRRGETGGRMDWATGFLVDIPVDSTTLAGEQLEKRLLASITCKVTPPEDSQVSKIGYPSQNFASMNQDSEMDKDENKFASDPTTENNIQLFYYLLLLTFIVYYMSITKIASFLMFIAISSRLDERKGCMGTGKHLDEASAEGDIPFSADHELLSSIPPLLITSVHFSLSFPTITLQNILCRANNVNLQLYKNNHANDSTCENLLSTQNGSSSSLPCPGWMMFLNDSDILEEVFEQVYVPFNCLFLVVHVEGSTLLLTEVYHVYQNGPLHTFPYGNWSLESGLNTSPLKSLYKRRRHLHGLVIKGTSIDRPPITNVKYERKWKHRIYHCTSYKIFYLNN</sequence>
<proteinExistence type="predicted"/>
<evidence type="ECO:0000313" key="2">
    <source>
        <dbReference type="EMBL" id="CAD7567384.1"/>
    </source>
</evidence>
<protein>
    <submittedName>
        <fullName evidence="2">(California timema) hypothetical protein</fullName>
    </submittedName>
</protein>
<gene>
    <name evidence="2" type="ORF">TCMB3V08_LOCUS186</name>
</gene>
<keyword evidence="1" id="KW-0472">Membrane</keyword>
<reference evidence="2" key="1">
    <citation type="submission" date="2020-11" db="EMBL/GenBank/DDBJ databases">
        <authorList>
            <person name="Tran Van P."/>
        </authorList>
    </citation>
    <scope>NUCLEOTIDE SEQUENCE</scope>
</reference>
<feature type="transmembrane region" description="Helical" evidence="1">
    <location>
        <begin position="329"/>
        <end position="357"/>
    </location>
</feature>
<keyword evidence="1" id="KW-0812">Transmembrane</keyword>